<keyword evidence="4" id="KW-0804">Transcription</keyword>
<dbReference type="GO" id="GO:0045892">
    <property type="term" value="P:negative regulation of DNA-templated transcription"/>
    <property type="evidence" value="ECO:0007669"/>
    <property type="project" value="InterPro"/>
</dbReference>
<dbReference type="InterPro" id="IPR005650">
    <property type="entry name" value="BlaI_family"/>
</dbReference>
<protein>
    <submittedName>
        <fullName evidence="5">CopY family transcriptional regulator</fullName>
    </submittedName>
</protein>
<dbReference type="SUPFAM" id="SSF46785">
    <property type="entry name" value="Winged helix' DNA-binding domain"/>
    <property type="match status" value="1"/>
</dbReference>
<dbReference type="InterPro" id="IPR036390">
    <property type="entry name" value="WH_DNA-bd_sf"/>
</dbReference>
<dbReference type="InterPro" id="IPR036388">
    <property type="entry name" value="WH-like_DNA-bd_sf"/>
</dbReference>
<dbReference type="EMBL" id="NVUL01000035">
    <property type="protein sequence ID" value="PCI78235.1"/>
    <property type="molecule type" value="Genomic_DNA"/>
</dbReference>
<keyword evidence="3" id="KW-0238">DNA-binding</keyword>
<evidence type="ECO:0000313" key="5">
    <source>
        <dbReference type="EMBL" id="PCI78235.1"/>
    </source>
</evidence>
<dbReference type="Pfam" id="PF03965">
    <property type="entry name" value="Penicillinase_R"/>
    <property type="match status" value="1"/>
</dbReference>
<dbReference type="GO" id="GO:0003677">
    <property type="term" value="F:DNA binding"/>
    <property type="evidence" value="ECO:0007669"/>
    <property type="project" value="UniProtKB-KW"/>
</dbReference>
<accession>A0A2A4X845</accession>
<comment type="similarity">
    <text evidence="1">Belongs to the BlaI transcriptional regulatory family.</text>
</comment>
<comment type="caution">
    <text evidence="5">The sequence shown here is derived from an EMBL/GenBank/DDBJ whole genome shotgun (WGS) entry which is preliminary data.</text>
</comment>
<name>A0A2A4X845_9GAMM</name>
<evidence type="ECO:0000256" key="4">
    <source>
        <dbReference type="ARBA" id="ARBA00023163"/>
    </source>
</evidence>
<organism evidence="5 6">
    <name type="scientific">SAR86 cluster bacterium</name>
    <dbReference type="NCBI Taxonomy" id="2030880"/>
    <lineage>
        <taxon>Bacteria</taxon>
        <taxon>Pseudomonadati</taxon>
        <taxon>Pseudomonadota</taxon>
        <taxon>Gammaproteobacteria</taxon>
        <taxon>SAR86 cluster</taxon>
    </lineage>
</organism>
<dbReference type="Proteomes" id="UP000218767">
    <property type="component" value="Unassembled WGS sequence"/>
</dbReference>
<proteinExistence type="inferred from homology"/>
<dbReference type="Gene3D" id="1.10.10.10">
    <property type="entry name" value="Winged helix-like DNA-binding domain superfamily/Winged helix DNA-binding domain"/>
    <property type="match status" value="1"/>
</dbReference>
<reference evidence="6" key="1">
    <citation type="submission" date="2017-08" db="EMBL/GenBank/DDBJ databases">
        <title>A dynamic microbial community with high functional redundancy inhabits the cold, oxic subseafloor aquifer.</title>
        <authorList>
            <person name="Tully B.J."/>
            <person name="Wheat C.G."/>
            <person name="Glazer B.T."/>
            <person name="Huber J.A."/>
        </authorList>
    </citation>
    <scope>NUCLEOTIDE SEQUENCE [LARGE SCALE GENOMIC DNA]</scope>
</reference>
<evidence type="ECO:0000256" key="1">
    <source>
        <dbReference type="ARBA" id="ARBA00011046"/>
    </source>
</evidence>
<sequence>MTIFKRSERKMADSKGVSRREREILDCLYRLGGGSVKEVQKDLDDGSSESTIRTLLGILVTKKKLTRKADGLKYVYHPALERKKASNLALERVVRTFFDESPVLAANSLLEMRKGKITEEEFDLLEATISKSRAKTK</sequence>
<evidence type="ECO:0000256" key="2">
    <source>
        <dbReference type="ARBA" id="ARBA00023015"/>
    </source>
</evidence>
<evidence type="ECO:0000256" key="3">
    <source>
        <dbReference type="ARBA" id="ARBA00023125"/>
    </source>
</evidence>
<dbReference type="AlphaFoldDB" id="A0A2A4X845"/>
<keyword evidence="2" id="KW-0805">Transcription regulation</keyword>
<gene>
    <name evidence="5" type="ORF">COB20_06845</name>
</gene>
<evidence type="ECO:0000313" key="6">
    <source>
        <dbReference type="Proteomes" id="UP000218767"/>
    </source>
</evidence>